<protein>
    <recommendedName>
        <fullName evidence="2">HMA domain-containing protein</fullName>
    </recommendedName>
</protein>
<dbReference type="Pfam" id="PF13473">
    <property type="entry name" value="Cupredoxin_1"/>
    <property type="match status" value="1"/>
</dbReference>
<dbReference type="SUPFAM" id="SSF55008">
    <property type="entry name" value="HMA, heavy metal-associated domain"/>
    <property type="match status" value="1"/>
</dbReference>
<dbReference type="Proteomes" id="UP000230033">
    <property type="component" value="Unassembled WGS sequence"/>
</dbReference>
<dbReference type="Gene3D" id="2.60.40.420">
    <property type="entry name" value="Cupredoxins - blue copper proteins"/>
    <property type="match status" value="1"/>
</dbReference>
<dbReference type="PROSITE" id="PS50846">
    <property type="entry name" value="HMA_2"/>
    <property type="match status" value="1"/>
</dbReference>
<evidence type="ECO:0000259" key="2">
    <source>
        <dbReference type="PROSITE" id="PS50846"/>
    </source>
</evidence>
<name>A0A2H0WNF3_9BACT</name>
<dbReference type="InterPro" id="IPR006121">
    <property type="entry name" value="HMA_dom"/>
</dbReference>
<dbReference type="InterPro" id="IPR039447">
    <property type="entry name" value="UreH-like_TM_dom"/>
</dbReference>
<feature type="transmembrane region" description="Helical" evidence="1">
    <location>
        <begin position="88"/>
        <end position="107"/>
    </location>
</feature>
<reference evidence="4" key="1">
    <citation type="submission" date="2017-09" db="EMBL/GenBank/DDBJ databases">
        <title>Depth-based differentiation of microbial function through sediment-hosted aquifers and enrichment of novel symbionts in the deep terrestrial subsurface.</title>
        <authorList>
            <person name="Probst A.J."/>
            <person name="Ladd B."/>
            <person name="Jarett J.K."/>
            <person name="Geller-Mcgrath D.E."/>
            <person name="Sieber C.M.K."/>
            <person name="Emerson J.B."/>
            <person name="Anantharaman K."/>
            <person name="Thomas B.C."/>
            <person name="Malmstrom R."/>
            <person name="Stieglmeier M."/>
            <person name="Klingl A."/>
            <person name="Woyke T."/>
            <person name="Ryan C.M."/>
            <person name="Banfield J.F."/>
        </authorList>
    </citation>
    <scope>NUCLEOTIDE SEQUENCE [LARGE SCALE GENOMIC DNA]</scope>
</reference>
<keyword evidence="1" id="KW-0812">Transmembrane</keyword>
<evidence type="ECO:0000313" key="3">
    <source>
        <dbReference type="EMBL" id="PIS14180.1"/>
    </source>
</evidence>
<accession>A0A2H0WNF3</accession>
<sequence length="496" mass="52541">MQKHQVKIYGMHCSSCETLIAKEVSKIQGVKYLEVSHKTGVLEIIHDETLDKSVVEAAVCRCGYRTTPDKEQLPAENHFALTEGNLTAWIKAGAILVIFYYLFTTISETSFFRQATTVGQNNLSLPLALMVGLVASFSTCLAVVGSVVMGLSVSFKQKQTHPLVPQLIFQAGRLVSFFVLGGILGLLGTNFRYSPTVSAFLNILVAGVIFYLALSLLNLVPPMKSLLSSFSPKLGEKMGRLESEASFKSAFLLGGLTFFLPCGFTQSMQVLALSQADFVKSGLIMLAFALGTVPVLLGVGVLGSSVKTLKDPALAKVIAVVLVVFAIFNLNTALALKGLSLPLPSLALGVAKNNNGQATGLPRGEAGKQVIDMEVGNSGYNPRAFTIKKGVPVEWRINATALNGCNGTIIIPDLKVEKKLQAGLNIVNFTPQKVGRLNFSCWMGMIRGYFEVVENGQVQAAGPVAPNQIDQQAVKAGSCGGGSGGGCGCGGGQITN</sequence>
<dbReference type="Pfam" id="PF00403">
    <property type="entry name" value="HMA"/>
    <property type="match status" value="1"/>
</dbReference>
<evidence type="ECO:0000313" key="4">
    <source>
        <dbReference type="Proteomes" id="UP000230033"/>
    </source>
</evidence>
<feature type="transmembrane region" description="Helical" evidence="1">
    <location>
        <begin position="127"/>
        <end position="155"/>
    </location>
</feature>
<dbReference type="InterPro" id="IPR028096">
    <property type="entry name" value="EfeO_Cupredoxin"/>
</dbReference>
<dbReference type="EMBL" id="PEZJ01000004">
    <property type="protein sequence ID" value="PIS14180.1"/>
    <property type="molecule type" value="Genomic_DNA"/>
</dbReference>
<dbReference type="PANTHER" id="PTHR42208:SF1">
    <property type="entry name" value="HEAVY METAL TRANSPORTER"/>
    <property type="match status" value="1"/>
</dbReference>
<dbReference type="Gene3D" id="3.30.70.100">
    <property type="match status" value="1"/>
</dbReference>
<dbReference type="CDD" id="cd00371">
    <property type="entry name" value="HMA"/>
    <property type="match status" value="1"/>
</dbReference>
<feature type="transmembrane region" description="Helical" evidence="1">
    <location>
        <begin position="250"/>
        <end position="271"/>
    </location>
</feature>
<feature type="transmembrane region" description="Helical" evidence="1">
    <location>
        <begin position="167"/>
        <end position="187"/>
    </location>
</feature>
<feature type="transmembrane region" description="Helical" evidence="1">
    <location>
        <begin position="199"/>
        <end position="220"/>
    </location>
</feature>
<feature type="transmembrane region" description="Helical" evidence="1">
    <location>
        <begin position="314"/>
        <end position="336"/>
    </location>
</feature>
<proteinExistence type="predicted"/>
<dbReference type="Pfam" id="PF13386">
    <property type="entry name" value="DsbD_2"/>
    <property type="match status" value="1"/>
</dbReference>
<feature type="domain" description="HMA" evidence="2">
    <location>
        <begin position="2"/>
        <end position="67"/>
    </location>
</feature>
<gene>
    <name evidence="3" type="ORF">COT65_00335</name>
</gene>
<feature type="transmembrane region" description="Helical" evidence="1">
    <location>
        <begin position="283"/>
        <end position="302"/>
    </location>
</feature>
<dbReference type="InterPro" id="IPR036163">
    <property type="entry name" value="HMA_dom_sf"/>
</dbReference>
<dbReference type="PANTHER" id="PTHR42208">
    <property type="entry name" value="HEAVY METAL TRANSPORTER-RELATED"/>
    <property type="match status" value="1"/>
</dbReference>
<dbReference type="InterPro" id="IPR008972">
    <property type="entry name" value="Cupredoxin"/>
</dbReference>
<dbReference type="SUPFAM" id="SSF49503">
    <property type="entry name" value="Cupredoxins"/>
    <property type="match status" value="1"/>
</dbReference>
<dbReference type="AlphaFoldDB" id="A0A2H0WNF3"/>
<evidence type="ECO:0000256" key="1">
    <source>
        <dbReference type="SAM" id="Phobius"/>
    </source>
</evidence>
<keyword evidence="1" id="KW-0472">Membrane</keyword>
<keyword evidence="1" id="KW-1133">Transmembrane helix</keyword>
<organism evidence="3 4">
    <name type="scientific">Candidatus Shapirobacteria bacterium CG09_land_8_20_14_0_10_47_13</name>
    <dbReference type="NCBI Taxonomy" id="1974481"/>
    <lineage>
        <taxon>Bacteria</taxon>
        <taxon>Candidatus Shapironibacteriota</taxon>
    </lineage>
</organism>
<dbReference type="GO" id="GO:0046872">
    <property type="term" value="F:metal ion binding"/>
    <property type="evidence" value="ECO:0007669"/>
    <property type="project" value="InterPro"/>
</dbReference>
<comment type="caution">
    <text evidence="3">The sequence shown here is derived from an EMBL/GenBank/DDBJ whole genome shotgun (WGS) entry which is preliminary data.</text>
</comment>